<evidence type="ECO:0000256" key="2">
    <source>
        <dbReference type="ARBA" id="ARBA00022448"/>
    </source>
</evidence>
<organism evidence="12 13">
    <name type="scientific">Brevundimonas variabilis</name>
    <dbReference type="NCBI Taxonomy" id="74312"/>
    <lineage>
        <taxon>Bacteria</taxon>
        <taxon>Pseudomonadati</taxon>
        <taxon>Pseudomonadota</taxon>
        <taxon>Alphaproteobacteria</taxon>
        <taxon>Caulobacterales</taxon>
        <taxon>Caulobacteraceae</taxon>
        <taxon>Brevundimonas</taxon>
    </lineage>
</organism>
<dbReference type="EMBL" id="JACHOR010000006">
    <property type="protein sequence ID" value="MBB5747590.1"/>
    <property type="molecule type" value="Genomic_DNA"/>
</dbReference>
<protein>
    <submittedName>
        <fullName evidence="12">Outer membrane receptor protein involved in Fe transport</fullName>
    </submittedName>
</protein>
<dbReference type="InterPro" id="IPR036942">
    <property type="entry name" value="Beta-barrel_TonB_sf"/>
</dbReference>
<dbReference type="SUPFAM" id="SSF56935">
    <property type="entry name" value="Porins"/>
    <property type="match status" value="1"/>
</dbReference>
<evidence type="ECO:0000256" key="7">
    <source>
        <dbReference type="ARBA" id="ARBA00023065"/>
    </source>
</evidence>
<evidence type="ECO:0000256" key="10">
    <source>
        <dbReference type="ARBA" id="ARBA00023237"/>
    </source>
</evidence>
<sequence length="489" mass="53215">MGLKNTGDTTRQGARIGVRWRIADSWNMRLGYVAQTLHSDDTQYAFKPLGGDRRALSLQEPSGNDFDGLSATLSGDLGWAHLKINTAVQSHGLDRRYDATVATDRFGGAGRTAYDESDSIEALVTEATLSSQTGGQLNWLVGLFATEYSHDRTGDVTQQTPVRLLYENRRRDHVDETALYGQAAWALTDRLKITAGARVFRLGVETQAVARQAGMIIDTLDSTRSDSGIAPKLVIEYALRDNILVYVQGSEGYRAGGFNTGTTSAQPYGVAGGLQPYRQFRSDELVSYEAGTRFRVWDDRLVMRLALFGIDWRTIQSDRIGTDGLPFTGNIGNARNLGVEGELAWVDGPWRIDANLMFAEPELDSPDPGFPIPADTSLSGVPNLIANVAARRALIVATLPAWVSGSVGYVGASNLIFSADGRYPMGDYWTSDLAAGIDLENWSVSLRLENVSGSRANTFAYGNPFLVGVVDVTTPQRPASLIIGISRRF</sequence>
<keyword evidence="4" id="KW-0410">Iron transport</keyword>
<keyword evidence="8" id="KW-0798">TonB box</keyword>
<keyword evidence="5" id="KW-0812">Transmembrane</keyword>
<evidence type="ECO:0000256" key="9">
    <source>
        <dbReference type="ARBA" id="ARBA00023136"/>
    </source>
</evidence>
<keyword evidence="6" id="KW-0408">Iron</keyword>
<dbReference type="InterPro" id="IPR000531">
    <property type="entry name" value="Beta-barrel_TonB"/>
</dbReference>
<reference evidence="12 13" key="1">
    <citation type="submission" date="2020-08" db="EMBL/GenBank/DDBJ databases">
        <title>Genomic Encyclopedia of Type Strains, Phase IV (KMG-IV): sequencing the most valuable type-strain genomes for metagenomic binning, comparative biology and taxonomic classification.</title>
        <authorList>
            <person name="Goeker M."/>
        </authorList>
    </citation>
    <scope>NUCLEOTIDE SEQUENCE [LARGE SCALE GENOMIC DNA]</scope>
    <source>
        <strain evidence="12 13">DSM 4737</strain>
    </source>
</reference>
<dbReference type="GO" id="GO:0006826">
    <property type="term" value="P:iron ion transport"/>
    <property type="evidence" value="ECO:0007669"/>
    <property type="project" value="UniProtKB-KW"/>
</dbReference>
<keyword evidence="7" id="KW-0406">Ion transport</keyword>
<comment type="caution">
    <text evidence="12">The sequence shown here is derived from an EMBL/GenBank/DDBJ whole genome shotgun (WGS) entry which is preliminary data.</text>
</comment>
<evidence type="ECO:0000313" key="12">
    <source>
        <dbReference type="EMBL" id="MBB5747590.1"/>
    </source>
</evidence>
<evidence type="ECO:0000313" key="13">
    <source>
        <dbReference type="Proteomes" id="UP000545037"/>
    </source>
</evidence>
<evidence type="ECO:0000256" key="5">
    <source>
        <dbReference type="ARBA" id="ARBA00022692"/>
    </source>
</evidence>
<dbReference type="Gene3D" id="2.40.170.20">
    <property type="entry name" value="TonB-dependent receptor, beta-barrel domain"/>
    <property type="match status" value="1"/>
</dbReference>
<dbReference type="InterPro" id="IPR039426">
    <property type="entry name" value="TonB-dep_rcpt-like"/>
</dbReference>
<keyword evidence="10" id="KW-0998">Cell outer membrane</keyword>
<dbReference type="AlphaFoldDB" id="A0A7W9CKW9"/>
<accession>A0A7W9CKW9</accession>
<dbReference type="GO" id="GO:0009279">
    <property type="term" value="C:cell outer membrane"/>
    <property type="evidence" value="ECO:0007669"/>
    <property type="project" value="UniProtKB-SubCell"/>
</dbReference>
<dbReference type="PANTHER" id="PTHR32552">
    <property type="entry name" value="FERRICHROME IRON RECEPTOR-RELATED"/>
    <property type="match status" value="1"/>
</dbReference>
<keyword evidence="2" id="KW-0813">Transport</keyword>
<evidence type="ECO:0000259" key="11">
    <source>
        <dbReference type="Pfam" id="PF00593"/>
    </source>
</evidence>
<keyword evidence="9" id="KW-0472">Membrane</keyword>
<keyword evidence="12" id="KW-0675">Receptor</keyword>
<name>A0A7W9CKW9_9CAUL</name>
<keyword evidence="3" id="KW-1134">Transmembrane beta strand</keyword>
<keyword evidence="13" id="KW-1185">Reference proteome</keyword>
<dbReference type="Proteomes" id="UP000545037">
    <property type="component" value="Unassembled WGS sequence"/>
</dbReference>
<evidence type="ECO:0000256" key="3">
    <source>
        <dbReference type="ARBA" id="ARBA00022452"/>
    </source>
</evidence>
<evidence type="ECO:0000256" key="1">
    <source>
        <dbReference type="ARBA" id="ARBA00004571"/>
    </source>
</evidence>
<feature type="domain" description="TonB-dependent receptor-like beta-barrel" evidence="11">
    <location>
        <begin position="58"/>
        <end position="451"/>
    </location>
</feature>
<proteinExistence type="predicted"/>
<dbReference type="PANTHER" id="PTHR32552:SF81">
    <property type="entry name" value="TONB-DEPENDENT OUTER MEMBRANE RECEPTOR"/>
    <property type="match status" value="1"/>
</dbReference>
<evidence type="ECO:0000256" key="8">
    <source>
        <dbReference type="ARBA" id="ARBA00023077"/>
    </source>
</evidence>
<comment type="subcellular location">
    <subcellularLocation>
        <location evidence="1">Cell outer membrane</location>
        <topology evidence="1">Multi-pass membrane protein</topology>
    </subcellularLocation>
</comment>
<evidence type="ECO:0000256" key="6">
    <source>
        <dbReference type="ARBA" id="ARBA00023004"/>
    </source>
</evidence>
<dbReference type="Pfam" id="PF00593">
    <property type="entry name" value="TonB_dep_Rec_b-barrel"/>
    <property type="match status" value="1"/>
</dbReference>
<evidence type="ECO:0000256" key="4">
    <source>
        <dbReference type="ARBA" id="ARBA00022496"/>
    </source>
</evidence>
<gene>
    <name evidence="12" type="ORF">GGR13_003218</name>
</gene>